<dbReference type="GO" id="GO:0005886">
    <property type="term" value="C:plasma membrane"/>
    <property type="evidence" value="ECO:0007669"/>
    <property type="project" value="TreeGrafter"/>
</dbReference>
<keyword evidence="4" id="KW-0732">Signal</keyword>
<dbReference type="SUPFAM" id="SSF49503">
    <property type="entry name" value="Cupredoxins"/>
    <property type="match status" value="1"/>
</dbReference>
<evidence type="ECO:0000256" key="1">
    <source>
        <dbReference type="ARBA" id="ARBA00022723"/>
    </source>
</evidence>
<dbReference type="OrthoDB" id="1933492at2759"/>
<organism evidence="6 7">
    <name type="scientific">Adiantum capillus-veneris</name>
    <name type="common">Maidenhair fern</name>
    <dbReference type="NCBI Taxonomy" id="13818"/>
    <lineage>
        <taxon>Eukaryota</taxon>
        <taxon>Viridiplantae</taxon>
        <taxon>Streptophyta</taxon>
        <taxon>Embryophyta</taxon>
        <taxon>Tracheophyta</taxon>
        <taxon>Polypodiopsida</taxon>
        <taxon>Polypodiidae</taxon>
        <taxon>Polypodiales</taxon>
        <taxon>Pteridineae</taxon>
        <taxon>Pteridaceae</taxon>
        <taxon>Vittarioideae</taxon>
        <taxon>Adiantum</taxon>
    </lineage>
</organism>
<dbReference type="PANTHER" id="PTHR33021">
    <property type="entry name" value="BLUE COPPER PROTEIN"/>
    <property type="match status" value="1"/>
</dbReference>
<comment type="caution">
    <text evidence="6">The sequence shown here is derived from an EMBL/GenBank/DDBJ whole genome shotgun (WGS) entry which is preliminary data.</text>
</comment>
<dbReference type="GO" id="GO:0046872">
    <property type="term" value="F:metal ion binding"/>
    <property type="evidence" value="ECO:0007669"/>
    <property type="project" value="UniProtKB-KW"/>
</dbReference>
<feature type="domain" description="Phytocyanin" evidence="5">
    <location>
        <begin position="13"/>
        <end position="116"/>
    </location>
</feature>
<dbReference type="InterPro" id="IPR003245">
    <property type="entry name" value="Phytocyanin_dom"/>
</dbReference>
<dbReference type="InterPro" id="IPR039391">
    <property type="entry name" value="Phytocyanin-like"/>
</dbReference>
<dbReference type="GO" id="GO:0009055">
    <property type="term" value="F:electron transfer activity"/>
    <property type="evidence" value="ECO:0007669"/>
    <property type="project" value="InterPro"/>
</dbReference>
<evidence type="ECO:0000256" key="3">
    <source>
        <dbReference type="SAM" id="MobiDB-lite"/>
    </source>
</evidence>
<keyword evidence="1" id="KW-0479">Metal-binding</keyword>
<sequence length="213" mass="22709">MLLTVWLPVSWCAQHTVGRSAGWTIPAVGNVNYSTWAAAFTLSQGDVLVFKYDATLHDVLQVSEGDYDTCNTSQPSAVYNNGETFVSLNQVGTWCFICGVPGHCLAGQKLKVHVGLLPPSIAPSSNGDFHSPLPSPQPSSPVSEPPTNGSPTLSPSIIKSPHSSSTSTSKAPPNNSHPNSSWTHTHCAKQLLLVTLVFAIHLTSCQFQNLAFN</sequence>
<evidence type="ECO:0000313" key="7">
    <source>
        <dbReference type="Proteomes" id="UP000886520"/>
    </source>
</evidence>
<feature type="region of interest" description="Disordered" evidence="3">
    <location>
        <begin position="125"/>
        <end position="181"/>
    </location>
</feature>
<accession>A0A9D4V0J1</accession>
<dbReference type="EMBL" id="JABFUD020000007">
    <property type="protein sequence ID" value="KAI5077102.1"/>
    <property type="molecule type" value="Genomic_DNA"/>
</dbReference>
<evidence type="ECO:0000256" key="4">
    <source>
        <dbReference type="SAM" id="SignalP"/>
    </source>
</evidence>
<evidence type="ECO:0000256" key="2">
    <source>
        <dbReference type="ARBA" id="ARBA00023180"/>
    </source>
</evidence>
<dbReference type="Pfam" id="PF02298">
    <property type="entry name" value="Cu_bind_like"/>
    <property type="match status" value="1"/>
</dbReference>
<dbReference type="FunFam" id="2.60.40.420:FF:000003">
    <property type="entry name" value="Blue copper"/>
    <property type="match status" value="1"/>
</dbReference>
<name>A0A9D4V0J1_ADICA</name>
<keyword evidence="7" id="KW-1185">Reference proteome</keyword>
<dbReference type="AlphaFoldDB" id="A0A9D4V0J1"/>
<dbReference type="CDD" id="cd04216">
    <property type="entry name" value="Phytocyanin"/>
    <property type="match status" value="1"/>
</dbReference>
<gene>
    <name evidence="6" type="ORF">GOP47_0006926</name>
</gene>
<feature type="compositionally biased region" description="Low complexity" evidence="3">
    <location>
        <begin position="154"/>
        <end position="176"/>
    </location>
</feature>
<proteinExistence type="predicted"/>
<dbReference type="PANTHER" id="PTHR33021:SF193">
    <property type="entry name" value="OS06G0218600 PROTEIN"/>
    <property type="match status" value="1"/>
</dbReference>
<feature type="chain" id="PRO_5039467379" description="Phytocyanin domain-containing protein" evidence="4">
    <location>
        <begin position="19"/>
        <end position="213"/>
    </location>
</feature>
<dbReference type="PROSITE" id="PS51485">
    <property type="entry name" value="PHYTOCYANIN"/>
    <property type="match status" value="1"/>
</dbReference>
<dbReference type="Proteomes" id="UP000886520">
    <property type="component" value="Chromosome 7"/>
</dbReference>
<evidence type="ECO:0000313" key="6">
    <source>
        <dbReference type="EMBL" id="KAI5077102.1"/>
    </source>
</evidence>
<keyword evidence="2" id="KW-0325">Glycoprotein</keyword>
<feature type="signal peptide" evidence="4">
    <location>
        <begin position="1"/>
        <end position="18"/>
    </location>
</feature>
<protein>
    <recommendedName>
        <fullName evidence="5">Phytocyanin domain-containing protein</fullName>
    </recommendedName>
</protein>
<dbReference type="Gene3D" id="2.60.40.420">
    <property type="entry name" value="Cupredoxins - blue copper proteins"/>
    <property type="match status" value="1"/>
</dbReference>
<evidence type="ECO:0000259" key="5">
    <source>
        <dbReference type="PROSITE" id="PS51485"/>
    </source>
</evidence>
<dbReference type="InterPro" id="IPR008972">
    <property type="entry name" value="Cupredoxin"/>
</dbReference>
<reference evidence="6" key="1">
    <citation type="submission" date="2021-01" db="EMBL/GenBank/DDBJ databases">
        <title>Adiantum capillus-veneris genome.</title>
        <authorList>
            <person name="Fang Y."/>
            <person name="Liao Q."/>
        </authorList>
    </citation>
    <scope>NUCLEOTIDE SEQUENCE</scope>
    <source>
        <strain evidence="6">H3</strain>
        <tissue evidence="6">Leaf</tissue>
    </source>
</reference>